<evidence type="ECO:0000256" key="1">
    <source>
        <dbReference type="SAM" id="Coils"/>
    </source>
</evidence>
<sequence>MQQEFIMEIFTNDEARKQIASFKEQIASLEEQIETMTAENSMSEQDKVSAHLENMRRFLMHGDNIPENEANDILHEFIDNIIFAKDGIEIDLKIIMKE</sequence>
<dbReference type="EMBL" id="SNYJ01000027">
    <property type="protein sequence ID" value="TDQ34109.1"/>
    <property type="molecule type" value="Genomic_DNA"/>
</dbReference>
<comment type="caution">
    <text evidence="2">The sequence shown here is derived from an EMBL/GenBank/DDBJ whole genome shotgun (WGS) entry which is preliminary data.</text>
</comment>
<feature type="coiled-coil region" evidence="1">
    <location>
        <begin position="12"/>
        <end position="46"/>
    </location>
</feature>
<evidence type="ECO:0000313" key="2">
    <source>
        <dbReference type="EMBL" id="TDQ34109.1"/>
    </source>
</evidence>
<dbReference type="Proteomes" id="UP000295632">
    <property type="component" value="Unassembled WGS sequence"/>
</dbReference>
<keyword evidence="1" id="KW-0175">Coiled coil</keyword>
<evidence type="ECO:0000313" key="3">
    <source>
        <dbReference type="Proteomes" id="UP000295632"/>
    </source>
</evidence>
<dbReference type="AlphaFoldDB" id="A0A4R6TPK4"/>
<name>A0A4R6TPK4_9BACI</name>
<organism evidence="2 3">
    <name type="scientific">Aureibacillus halotolerans</name>
    <dbReference type="NCBI Taxonomy" id="1508390"/>
    <lineage>
        <taxon>Bacteria</taxon>
        <taxon>Bacillati</taxon>
        <taxon>Bacillota</taxon>
        <taxon>Bacilli</taxon>
        <taxon>Bacillales</taxon>
        <taxon>Bacillaceae</taxon>
        <taxon>Aureibacillus</taxon>
    </lineage>
</organism>
<dbReference type="OrthoDB" id="65783at2"/>
<reference evidence="2 3" key="1">
    <citation type="submission" date="2019-03" db="EMBL/GenBank/DDBJ databases">
        <title>Genomic Encyclopedia of Type Strains, Phase IV (KMG-IV): sequencing the most valuable type-strain genomes for metagenomic binning, comparative biology and taxonomic classification.</title>
        <authorList>
            <person name="Goeker M."/>
        </authorList>
    </citation>
    <scope>NUCLEOTIDE SEQUENCE [LARGE SCALE GENOMIC DNA]</scope>
    <source>
        <strain evidence="2 3">DSM 28697</strain>
    </source>
</reference>
<gene>
    <name evidence="2" type="ORF">EV213_1275</name>
</gene>
<proteinExistence type="predicted"/>
<keyword evidence="3" id="KW-1185">Reference proteome</keyword>
<protein>
    <submittedName>
        <fullName evidence="2">Uncharacterized protein</fullName>
    </submittedName>
</protein>
<accession>A0A4R6TPK4</accession>
<dbReference type="RefSeq" id="WP_133582248.1">
    <property type="nucleotide sequence ID" value="NZ_SNYJ01000027.1"/>
</dbReference>